<evidence type="ECO:0000313" key="1">
    <source>
        <dbReference type="EMBL" id="GBG07254.1"/>
    </source>
</evidence>
<accession>A0A2R5EV53</accession>
<dbReference type="EMBL" id="BDQX01000084">
    <property type="protein sequence ID" value="GBG07254.1"/>
    <property type="molecule type" value="Genomic_DNA"/>
</dbReference>
<keyword evidence="2" id="KW-1185">Reference proteome</keyword>
<evidence type="ECO:0008006" key="3">
    <source>
        <dbReference type="Google" id="ProtNLM"/>
    </source>
</evidence>
<dbReference type="InterPro" id="IPR024524">
    <property type="entry name" value="DUF3800"/>
</dbReference>
<gene>
    <name evidence="1" type="ORF">PAT3040_01802</name>
</gene>
<dbReference type="AlphaFoldDB" id="A0A2R5EV53"/>
<proteinExistence type="predicted"/>
<evidence type="ECO:0000313" key="2">
    <source>
        <dbReference type="Proteomes" id="UP000245202"/>
    </source>
</evidence>
<dbReference type="Proteomes" id="UP000245202">
    <property type="component" value="Unassembled WGS sequence"/>
</dbReference>
<protein>
    <recommendedName>
        <fullName evidence="3">DUF3800 domain-containing protein</fullName>
    </recommendedName>
</protein>
<reference evidence="1 2" key="1">
    <citation type="submission" date="2017-08" db="EMBL/GenBank/DDBJ databases">
        <title>Substantial Increase in Enzyme Production by Combined Drug-Resistance Mutations in Paenibacillus agaridevorans.</title>
        <authorList>
            <person name="Tanaka Y."/>
            <person name="Funane K."/>
            <person name="Hosaka T."/>
            <person name="Shiwa Y."/>
            <person name="Fujita N."/>
            <person name="Miyazaki T."/>
            <person name="Yoshikawa H."/>
            <person name="Murakami K."/>
            <person name="Kasahara K."/>
            <person name="Inaoka T."/>
            <person name="Hiraga Y."/>
            <person name="Ochi K."/>
        </authorList>
    </citation>
    <scope>NUCLEOTIDE SEQUENCE [LARGE SCALE GENOMIC DNA]</scope>
    <source>
        <strain evidence="1 2">T-3040</strain>
    </source>
</reference>
<dbReference type="Pfam" id="PF12686">
    <property type="entry name" value="DUF3800"/>
    <property type="match status" value="1"/>
</dbReference>
<sequence>MKVGVLVTLYGFYTDESGNNGFGDLRNQPVLCYAGILVPIHYQIFLHNEVQKIKDNLEKDIKAKIHGIPVDQFSTIDFFKKFEIHGKAFIDGEDFYYNLSDVERFKVVNDLLSLANTTDVKIVAAITNKQLYQTNTGDTNHNRMHIHSYTELVKCISSELGNSDSYAFIICDDGKPSEINNFCDALSNPANTRVYPDLQVKLSHDKNCNLIQLADMINFITSIHFRDVYGFPARKRHQSQILDFYSRHLNHKIIKWEYK</sequence>
<comment type="caution">
    <text evidence="1">The sequence shown here is derived from an EMBL/GenBank/DDBJ whole genome shotgun (WGS) entry which is preliminary data.</text>
</comment>
<organism evidence="1 2">
    <name type="scientific">Paenibacillus agaridevorans</name>
    <dbReference type="NCBI Taxonomy" id="171404"/>
    <lineage>
        <taxon>Bacteria</taxon>
        <taxon>Bacillati</taxon>
        <taxon>Bacillota</taxon>
        <taxon>Bacilli</taxon>
        <taxon>Bacillales</taxon>
        <taxon>Paenibacillaceae</taxon>
        <taxon>Paenibacillus</taxon>
    </lineage>
</organism>
<name>A0A2R5EV53_9BACL</name>